<dbReference type="Proteomes" id="UP000322634">
    <property type="component" value="Unassembled WGS sequence"/>
</dbReference>
<feature type="chain" id="PRO_5039511513" evidence="5">
    <location>
        <begin position="20"/>
        <end position="263"/>
    </location>
</feature>
<dbReference type="EMBL" id="VSFF01000011">
    <property type="protein sequence ID" value="TYC11105.1"/>
    <property type="molecule type" value="Genomic_DNA"/>
</dbReference>
<feature type="binding site" evidence="4">
    <location>
        <position position="199"/>
    </location>
    <ligand>
        <name>molybdate</name>
        <dbReference type="ChEBI" id="CHEBI:36264"/>
    </ligand>
</feature>
<evidence type="ECO:0000256" key="1">
    <source>
        <dbReference type="ARBA" id="ARBA00009175"/>
    </source>
</evidence>
<sequence length="263" mass="26404">MLRSITAAASAALLLTAVAGCGDVDDGGEASGKTAATGKGGTLTVFAAASLTETFGALGKAFEAAHPGVKVRFSFGGSSTLAQQITQGAPADVFAAASPATMKTVTDAGDAAGTPQVFTKNRLVIAVPKNDPGKVRELGDLSRPGLKVVLCAVQVPCGAAAEKALGAAGVKVKPASREQDVKAVLTKVSLDEADAGLVYRTDAKAASGKVEGIEFPESAQAINDYPIVEVAKAPRSALAKEFIGLVLGPRGRDALTRAGFEAP</sequence>
<evidence type="ECO:0000256" key="4">
    <source>
        <dbReference type="PIRSR" id="PIRSR004846-1"/>
    </source>
</evidence>
<keyword evidence="2 4" id="KW-0479">Metal-binding</keyword>
<comment type="caution">
    <text evidence="6">The sequence shown here is derived from an EMBL/GenBank/DDBJ whole genome shotgun (WGS) entry which is preliminary data.</text>
</comment>
<accession>A0A5D0U0E7</accession>
<reference evidence="6 7" key="1">
    <citation type="submission" date="2019-08" db="EMBL/GenBank/DDBJ databases">
        <title>Actinomadura sp. nov. CYP1-5 isolated from mountain soil.</title>
        <authorList>
            <person name="Songsumanus A."/>
            <person name="Kuncharoen N."/>
            <person name="Kudo T."/>
            <person name="Yuki M."/>
            <person name="Igarashi Y."/>
            <person name="Tanasupawat S."/>
        </authorList>
    </citation>
    <scope>NUCLEOTIDE SEQUENCE [LARGE SCALE GENOMIC DNA]</scope>
    <source>
        <strain evidence="6 7">GKU157</strain>
    </source>
</reference>
<comment type="similarity">
    <text evidence="1">Belongs to the bacterial solute-binding protein ModA family.</text>
</comment>
<dbReference type="Pfam" id="PF13531">
    <property type="entry name" value="SBP_bac_11"/>
    <property type="match status" value="1"/>
</dbReference>
<keyword evidence="7" id="KW-1185">Reference proteome</keyword>
<evidence type="ECO:0000313" key="7">
    <source>
        <dbReference type="Proteomes" id="UP000322634"/>
    </source>
</evidence>
<keyword evidence="3 5" id="KW-0732">Signal</keyword>
<name>A0A5D0U0E7_9ACTN</name>
<feature type="binding site" evidence="4">
    <location>
        <position position="50"/>
    </location>
    <ligand>
        <name>molybdate</name>
        <dbReference type="ChEBI" id="CHEBI:36264"/>
    </ligand>
</feature>
<dbReference type="GO" id="GO:0015689">
    <property type="term" value="P:molybdate ion transport"/>
    <property type="evidence" value="ECO:0007669"/>
    <property type="project" value="InterPro"/>
</dbReference>
<feature type="binding site" evidence="4">
    <location>
        <position position="78"/>
    </location>
    <ligand>
        <name>molybdate</name>
        <dbReference type="ChEBI" id="CHEBI:36264"/>
    </ligand>
</feature>
<dbReference type="OrthoDB" id="9785015at2"/>
<evidence type="ECO:0000256" key="2">
    <source>
        <dbReference type="ARBA" id="ARBA00022723"/>
    </source>
</evidence>
<feature type="binding site" evidence="4">
    <location>
        <position position="181"/>
    </location>
    <ligand>
        <name>molybdate</name>
        <dbReference type="ChEBI" id="CHEBI:36264"/>
    </ligand>
</feature>
<dbReference type="GO" id="GO:0046872">
    <property type="term" value="F:metal ion binding"/>
    <property type="evidence" value="ECO:0007669"/>
    <property type="project" value="UniProtKB-KW"/>
</dbReference>
<dbReference type="RefSeq" id="WP_148353314.1">
    <property type="nucleotide sequence ID" value="NZ_JBHSBF010000011.1"/>
</dbReference>
<dbReference type="PANTHER" id="PTHR30632:SF0">
    <property type="entry name" value="SULFATE-BINDING PROTEIN"/>
    <property type="match status" value="1"/>
</dbReference>
<dbReference type="PANTHER" id="PTHR30632">
    <property type="entry name" value="MOLYBDATE-BINDING PERIPLASMIC PROTEIN"/>
    <property type="match status" value="1"/>
</dbReference>
<dbReference type="SUPFAM" id="SSF53850">
    <property type="entry name" value="Periplasmic binding protein-like II"/>
    <property type="match status" value="1"/>
</dbReference>
<dbReference type="InterPro" id="IPR005950">
    <property type="entry name" value="ModA"/>
</dbReference>
<dbReference type="CDD" id="cd13538">
    <property type="entry name" value="PBP2_ModA_like_1"/>
    <property type="match status" value="1"/>
</dbReference>
<dbReference type="NCBIfam" id="TIGR01256">
    <property type="entry name" value="modA"/>
    <property type="match status" value="1"/>
</dbReference>
<evidence type="ECO:0000256" key="5">
    <source>
        <dbReference type="SAM" id="SignalP"/>
    </source>
</evidence>
<organism evidence="6 7">
    <name type="scientific">Actinomadura syzygii</name>
    <dbReference type="NCBI Taxonomy" id="1427538"/>
    <lineage>
        <taxon>Bacteria</taxon>
        <taxon>Bacillati</taxon>
        <taxon>Actinomycetota</taxon>
        <taxon>Actinomycetes</taxon>
        <taxon>Streptosporangiales</taxon>
        <taxon>Thermomonosporaceae</taxon>
        <taxon>Actinomadura</taxon>
    </lineage>
</organism>
<feature type="signal peptide" evidence="5">
    <location>
        <begin position="1"/>
        <end position="19"/>
    </location>
</feature>
<evidence type="ECO:0000256" key="3">
    <source>
        <dbReference type="ARBA" id="ARBA00022729"/>
    </source>
</evidence>
<evidence type="ECO:0000313" key="6">
    <source>
        <dbReference type="EMBL" id="TYC11105.1"/>
    </source>
</evidence>
<protein>
    <submittedName>
        <fullName evidence="6">Molybdate ABC transporter substrate-binding protein</fullName>
    </submittedName>
</protein>
<proteinExistence type="inferred from homology"/>
<dbReference type="AlphaFoldDB" id="A0A5D0U0E7"/>
<dbReference type="GO" id="GO:0030973">
    <property type="term" value="F:molybdate ion binding"/>
    <property type="evidence" value="ECO:0007669"/>
    <property type="project" value="TreeGrafter"/>
</dbReference>
<keyword evidence="4" id="KW-0500">Molybdenum</keyword>
<dbReference type="Gene3D" id="3.40.190.10">
    <property type="entry name" value="Periplasmic binding protein-like II"/>
    <property type="match status" value="2"/>
</dbReference>
<dbReference type="InterPro" id="IPR050682">
    <property type="entry name" value="ModA/WtpA"/>
</dbReference>
<dbReference type="PROSITE" id="PS51257">
    <property type="entry name" value="PROKAR_LIPOPROTEIN"/>
    <property type="match status" value="1"/>
</dbReference>
<gene>
    <name evidence="6" type="primary">modA</name>
    <name evidence="6" type="ORF">FXF65_29560</name>
</gene>
<dbReference type="PIRSF" id="PIRSF004846">
    <property type="entry name" value="ModA"/>
    <property type="match status" value="1"/>
</dbReference>